<evidence type="ECO:0000313" key="1">
    <source>
        <dbReference type="EMBL" id="KAF9067247.1"/>
    </source>
</evidence>
<keyword evidence="2" id="KW-1185">Reference proteome</keyword>
<protein>
    <submittedName>
        <fullName evidence="1">Uncharacterized protein</fullName>
    </submittedName>
</protein>
<organism evidence="1 2">
    <name type="scientific">Rhodocollybia butyracea</name>
    <dbReference type="NCBI Taxonomy" id="206335"/>
    <lineage>
        <taxon>Eukaryota</taxon>
        <taxon>Fungi</taxon>
        <taxon>Dikarya</taxon>
        <taxon>Basidiomycota</taxon>
        <taxon>Agaricomycotina</taxon>
        <taxon>Agaricomycetes</taxon>
        <taxon>Agaricomycetidae</taxon>
        <taxon>Agaricales</taxon>
        <taxon>Marasmiineae</taxon>
        <taxon>Omphalotaceae</taxon>
        <taxon>Rhodocollybia</taxon>
    </lineage>
</organism>
<dbReference type="Proteomes" id="UP000772434">
    <property type="component" value="Unassembled WGS sequence"/>
</dbReference>
<name>A0A9P5U5Z3_9AGAR</name>
<accession>A0A9P5U5Z3</accession>
<dbReference type="AlphaFoldDB" id="A0A9P5U5Z3"/>
<dbReference type="EMBL" id="JADNRY010000076">
    <property type="protein sequence ID" value="KAF9067247.1"/>
    <property type="molecule type" value="Genomic_DNA"/>
</dbReference>
<comment type="caution">
    <text evidence="1">The sequence shown here is derived from an EMBL/GenBank/DDBJ whole genome shotgun (WGS) entry which is preliminary data.</text>
</comment>
<evidence type="ECO:0000313" key="2">
    <source>
        <dbReference type="Proteomes" id="UP000772434"/>
    </source>
</evidence>
<gene>
    <name evidence="1" type="ORF">BDP27DRAFT_931721</name>
</gene>
<proteinExistence type="predicted"/>
<reference evidence="1" key="1">
    <citation type="submission" date="2020-11" db="EMBL/GenBank/DDBJ databases">
        <authorList>
            <consortium name="DOE Joint Genome Institute"/>
            <person name="Ahrendt S."/>
            <person name="Riley R."/>
            <person name="Andreopoulos W."/>
            <person name="Labutti K."/>
            <person name="Pangilinan J."/>
            <person name="Ruiz-Duenas F.J."/>
            <person name="Barrasa J.M."/>
            <person name="Sanchez-Garcia M."/>
            <person name="Camarero S."/>
            <person name="Miyauchi S."/>
            <person name="Serrano A."/>
            <person name="Linde D."/>
            <person name="Babiker R."/>
            <person name="Drula E."/>
            <person name="Ayuso-Fernandez I."/>
            <person name="Pacheco R."/>
            <person name="Padilla G."/>
            <person name="Ferreira P."/>
            <person name="Barriuso J."/>
            <person name="Kellner H."/>
            <person name="Castanera R."/>
            <person name="Alfaro M."/>
            <person name="Ramirez L."/>
            <person name="Pisabarro A.G."/>
            <person name="Kuo A."/>
            <person name="Tritt A."/>
            <person name="Lipzen A."/>
            <person name="He G."/>
            <person name="Yan M."/>
            <person name="Ng V."/>
            <person name="Cullen D."/>
            <person name="Martin F."/>
            <person name="Rosso M.-N."/>
            <person name="Henrissat B."/>
            <person name="Hibbett D."/>
            <person name="Martinez A.T."/>
            <person name="Grigoriev I.V."/>
        </authorList>
    </citation>
    <scope>NUCLEOTIDE SEQUENCE</scope>
    <source>
        <strain evidence="1">AH 40177</strain>
    </source>
</reference>
<sequence length="112" mass="12478">MRVVVVVYGFLRSLRSTCDEVGLRTTIGHVTISCNHYAGEYRIYTVHFMPSTAITGFLLFSPPQGPGILVHMSVFFPLVLSSGRRQESRKYVPEMLIGLTSIAQLKSSLDRA</sequence>